<evidence type="ECO:0000256" key="1">
    <source>
        <dbReference type="ARBA" id="ARBA00022729"/>
    </source>
</evidence>
<protein>
    <submittedName>
        <fullName evidence="3">Uncharacterized protein</fullName>
    </submittedName>
</protein>
<evidence type="ECO:0000313" key="3">
    <source>
        <dbReference type="EMBL" id="REG04765.1"/>
    </source>
</evidence>
<comment type="caution">
    <text evidence="3">The sequence shown here is derived from an EMBL/GenBank/DDBJ whole genome shotgun (WGS) entry which is preliminary data.</text>
</comment>
<reference evidence="3 4" key="1">
    <citation type="submission" date="2018-08" db="EMBL/GenBank/DDBJ databases">
        <title>Genomic Encyclopedia of Type Strains, Phase IV (KMG-IV): sequencing the most valuable type-strain genomes for metagenomic binning, comparative biology and taxonomic classification.</title>
        <authorList>
            <person name="Goeker M."/>
        </authorList>
    </citation>
    <scope>NUCLEOTIDE SEQUENCE [LARGE SCALE GENOMIC DNA]</scope>
    <source>
        <strain evidence="3 4">DSM 23923</strain>
    </source>
</reference>
<dbReference type="EMBL" id="QUMS01000006">
    <property type="protein sequence ID" value="REG04765.1"/>
    <property type="molecule type" value="Genomic_DNA"/>
</dbReference>
<feature type="signal peptide" evidence="2">
    <location>
        <begin position="1"/>
        <end position="20"/>
    </location>
</feature>
<name>A0A347ZPI9_9CHLR</name>
<accession>A0A347ZPI9</accession>
<dbReference type="AlphaFoldDB" id="A0A347ZPI9"/>
<evidence type="ECO:0000256" key="2">
    <source>
        <dbReference type="SAM" id="SignalP"/>
    </source>
</evidence>
<keyword evidence="4" id="KW-1185">Reference proteome</keyword>
<dbReference type="PROSITE" id="PS51257">
    <property type="entry name" value="PROKAR_LIPOPROTEIN"/>
    <property type="match status" value="1"/>
</dbReference>
<organism evidence="3 4">
    <name type="scientific">Pelolinea submarina</name>
    <dbReference type="NCBI Taxonomy" id="913107"/>
    <lineage>
        <taxon>Bacteria</taxon>
        <taxon>Bacillati</taxon>
        <taxon>Chloroflexota</taxon>
        <taxon>Anaerolineae</taxon>
        <taxon>Anaerolineales</taxon>
        <taxon>Anaerolineaceae</taxon>
        <taxon>Pelolinea</taxon>
    </lineage>
</organism>
<gene>
    <name evidence="3" type="ORF">DFR64_3117</name>
</gene>
<keyword evidence="1 2" id="KW-0732">Signal</keyword>
<dbReference type="Pfam" id="PF08139">
    <property type="entry name" value="LPAM_1"/>
    <property type="match status" value="1"/>
</dbReference>
<proteinExistence type="predicted"/>
<feature type="chain" id="PRO_5030063563" evidence="2">
    <location>
        <begin position="21"/>
        <end position="170"/>
    </location>
</feature>
<evidence type="ECO:0000313" key="4">
    <source>
        <dbReference type="Proteomes" id="UP000256388"/>
    </source>
</evidence>
<dbReference type="InterPro" id="IPR012640">
    <property type="entry name" value="Membr_lipoprot_lipid_attach_CS"/>
</dbReference>
<sequence length="170" mass="18195">MKKILWIVLIALIVTGCSTAPKTYDDPFAYCTAVGTLDIPDARYTGPAEPDAVINGYLQAAGLSDSTEPLDLLRQTTTWRCMDGNVMVCNYGANLPCDAQANTDSTPTQAMNDYCAQNSGSDFIPMSVTGHETIYNWSCAGEIALAGEAFTQPDAAGFLTSIWYTLGSKP</sequence>
<dbReference type="OrthoDB" id="7945855at2"/>
<dbReference type="RefSeq" id="WP_116226357.1">
    <property type="nucleotide sequence ID" value="NZ_AP018437.1"/>
</dbReference>
<dbReference type="Proteomes" id="UP000256388">
    <property type="component" value="Unassembled WGS sequence"/>
</dbReference>